<dbReference type="GO" id="GO:0009055">
    <property type="term" value="F:electron transfer activity"/>
    <property type="evidence" value="ECO:0007669"/>
    <property type="project" value="InterPro"/>
</dbReference>
<feature type="compositionally biased region" description="Acidic residues" evidence="7">
    <location>
        <begin position="127"/>
        <end position="146"/>
    </location>
</feature>
<dbReference type="InterPro" id="IPR036909">
    <property type="entry name" value="Cyt_c-like_dom_sf"/>
</dbReference>
<keyword evidence="5 6" id="KW-0408">Iron</keyword>
<feature type="region of interest" description="Disordered" evidence="7">
    <location>
        <begin position="126"/>
        <end position="146"/>
    </location>
</feature>
<evidence type="ECO:0000256" key="7">
    <source>
        <dbReference type="SAM" id="MobiDB-lite"/>
    </source>
</evidence>
<organism evidence="10 11">
    <name type="scientific">Maritalea myrionectae</name>
    <dbReference type="NCBI Taxonomy" id="454601"/>
    <lineage>
        <taxon>Bacteria</taxon>
        <taxon>Pseudomonadati</taxon>
        <taxon>Pseudomonadota</taxon>
        <taxon>Alphaproteobacteria</taxon>
        <taxon>Hyphomicrobiales</taxon>
        <taxon>Devosiaceae</taxon>
        <taxon>Maritalea</taxon>
    </lineage>
</organism>
<keyword evidence="3 6" id="KW-0479">Metal-binding</keyword>
<gene>
    <name evidence="10" type="ORF">MXMO3_01364</name>
</gene>
<keyword evidence="4" id="KW-0249">Electron transport</keyword>
<keyword evidence="11" id="KW-1185">Reference proteome</keyword>
<dbReference type="SUPFAM" id="SSF46626">
    <property type="entry name" value="Cytochrome c"/>
    <property type="match status" value="1"/>
</dbReference>
<dbReference type="KEGG" id="mmyr:MXMO3_01364"/>
<dbReference type="GO" id="GO:0020037">
    <property type="term" value="F:heme binding"/>
    <property type="evidence" value="ECO:0007669"/>
    <property type="project" value="InterPro"/>
</dbReference>
<dbReference type="InterPro" id="IPR009056">
    <property type="entry name" value="Cyt_c-like_dom"/>
</dbReference>
<dbReference type="InterPro" id="IPR002327">
    <property type="entry name" value="Cyt_c_1A/1B"/>
</dbReference>
<evidence type="ECO:0000256" key="1">
    <source>
        <dbReference type="ARBA" id="ARBA00022448"/>
    </source>
</evidence>
<dbReference type="PANTHER" id="PTHR11961">
    <property type="entry name" value="CYTOCHROME C"/>
    <property type="match status" value="1"/>
</dbReference>
<evidence type="ECO:0000313" key="10">
    <source>
        <dbReference type="EMBL" id="AVX03895.1"/>
    </source>
</evidence>
<evidence type="ECO:0000256" key="5">
    <source>
        <dbReference type="ARBA" id="ARBA00023004"/>
    </source>
</evidence>
<sequence>MKKLTLALAALMAFSAPAFAEGDVESGEKVFKKCKACHMVGEGAKSRVGPALNDIFGMVAGTQDFKYSKALVAKGEEGLVWTEETVGEYLEKPRAYIKGTKMSFAGLKKEEDREDVIAYLMQFSPDYDPEAMQEGADEEAEEAESQ</sequence>
<evidence type="ECO:0000256" key="2">
    <source>
        <dbReference type="ARBA" id="ARBA00022617"/>
    </source>
</evidence>
<accession>A0A2R4MD85</accession>
<dbReference type="EMBL" id="CP021330">
    <property type="protein sequence ID" value="AVX03895.1"/>
    <property type="molecule type" value="Genomic_DNA"/>
</dbReference>
<evidence type="ECO:0000256" key="8">
    <source>
        <dbReference type="SAM" id="SignalP"/>
    </source>
</evidence>
<feature type="chain" id="PRO_5015317542" evidence="8">
    <location>
        <begin position="21"/>
        <end position="146"/>
    </location>
</feature>
<evidence type="ECO:0000259" key="9">
    <source>
        <dbReference type="PROSITE" id="PS51007"/>
    </source>
</evidence>
<dbReference type="GO" id="GO:0046872">
    <property type="term" value="F:metal ion binding"/>
    <property type="evidence" value="ECO:0007669"/>
    <property type="project" value="UniProtKB-KW"/>
</dbReference>
<proteinExistence type="predicted"/>
<evidence type="ECO:0000256" key="4">
    <source>
        <dbReference type="ARBA" id="ARBA00022982"/>
    </source>
</evidence>
<reference evidence="10 11" key="1">
    <citation type="submission" date="2017-05" db="EMBL/GenBank/DDBJ databases">
        <title>Genome Analysis of Maritalea myrionectae HL2708#5.</title>
        <authorList>
            <consortium name="Cotde Inc.-PKNU"/>
            <person name="Jang D."/>
            <person name="Oh H.-M."/>
        </authorList>
    </citation>
    <scope>NUCLEOTIDE SEQUENCE [LARGE SCALE GENOMIC DNA]</scope>
    <source>
        <strain evidence="10 11">HL2708#5</strain>
    </source>
</reference>
<dbReference type="Gene3D" id="1.10.760.10">
    <property type="entry name" value="Cytochrome c-like domain"/>
    <property type="match status" value="1"/>
</dbReference>
<dbReference type="Proteomes" id="UP000258927">
    <property type="component" value="Chromosome"/>
</dbReference>
<protein>
    <submittedName>
        <fullName evidence="10">Cytochrome c2</fullName>
    </submittedName>
</protein>
<evidence type="ECO:0000256" key="6">
    <source>
        <dbReference type="PROSITE-ProRule" id="PRU00433"/>
    </source>
</evidence>
<dbReference type="RefSeq" id="WP_084634081.1">
    <property type="nucleotide sequence ID" value="NZ_CP021330.1"/>
</dbReference>
<dbReference type="STRING" id="1122213.GCA_000423365_01431"/>
<dbReference type="PROSITE" id="PS51007">
    <property type="entry name" value="CYTC"/>
    <property type="match status" value="1"/>
</dbReference>
<feature type="domain" description="Cytochrome c" evidence="9">
    <location>
        <begin position="22"/>
        <end position="124"/>
    </location>
</feature>
<keyword evidence="1" id="KW-0813">Transport</keyword>
<evidence type="ECO:0000313" key="11">
    <source>
        <dbReference type="Proteomes" id="UP000258927"/>
    </source>
</evidence>
<keyword evidence="2 6" id="KW-0349">Heme</keyword>
<keyword evidence="8" id="KW-0732">Signal</keyword>
<dbReference type="Pfam" id="PF00034">
    <property type="entry name" value="Cytochrom_C"/>
    <property type="match status" value="1"/>
</dbReference>
<dbReference type="AlphaFoldDB" id="A0A2R4MD85"/>
<name>A0A2R4MD85_9HYPH</name>
<feature type="signal peptide" evidence="8">
    <location>
        <begin position="1"/>
        <end position="20"/>
    </location>
</feature>
<evidence type="ECO:0000256" key="3">
    <source>
        <dbReference type="ARBA" id="ARBA00022723"/>
    </source>
</evidence>
<dbReference type="PRINTS" id="PR00604">
    <property type="entry name" value="CYTCHRMECIAB"/>
</dbReference>